<protein>
    <submittedName>
        <fullName evidence="13">Membrane associated zinc metalloprotease</fullName>
    </submittedName>
</protein>
<gene>
    <name evidence="13" type="ORF">Lmac_0386</name>
</gene>
<evidence type="ECO:0000256" key="1">
    <source>
        <dbReference type="ARBA" id="ARBA00001947"/>
    </source>
</evidence>
<dbReference type="Pfam" id="PF02163">
    <property type="entry name" value="Peptidase_M50"/>
    <property type="match status" value="1"/>
</dbReference>
<dbReference type="OrthoDB" id="9782003at2"/>
<name>A0A0W0WFH8_9GAMM</name>
<evidence type="ECO:0000256" key="5">
    <source>
        <dbReference type="ARBA" id="ARBA00022692"/>
    </source>
</evidence>
<evidence type="ECO:0000256" key="2">
    <source>
        <dbReference type="ARBA" id="ARBA00004141"/>
    </source>
</evidence>
<keyword evidence="10 11" id="KW-0472">Membrane</keyword>
<evidence type="ECO:0000256" key="9">
    <source>
        <dbReference type="ARBA" id="ARBA00023049"/>
    </source>
</evidence>
<comment type="cofactor">
    <cofactor evidence="1">
        <name>Zn(2+)</name>
        <dbReference type="ChEBI" id="CHEBI:29105"/>
    </cofactor>
</comment>
<dbReference type="Proteomes" id="UP000054908">
    <property type="component" value="Unassembled WGS sequence"/>
</dbReference>
<comment type="similarity">
    <text evidence="3">Belongs to the peptidase M50B family.</text>
</comment>
<evidence type="ECO:0000256" key="4">
    <source>
        <dbReference type="ARBA" id="ARBA00022670"/>
    </source>
</evidence>
<evidence type="ECO:0000313" key="14">
    <source>
        <dbReference type="Proteomes" id="UP000054908"/>
    </source>
</evidence>
<feature type="transmembrane region" description="Helical" evidence="11">
    <location>
        <begin position="97"/>
        <end position="121"/>
    </location>
</feature>
<keyword evidence="7" id="KW-0862">Zinc</keyword>
<feature type="domain" description="Peptidase M50" evidence="12">
    <location>
        <begin position="8"/>
        <end position="341"/>
    </location>
</feature>
<evidence type="ECO:0000313" key="13">
    <source>
        <dbReference type="EMBL" id="KTD31083.1"/>
    </source>
</evidence>
<keyword evidence="6" id="KW-0378">Hydrolase</keyword>
<keyword evidence="8 11" id="KW-1133">Transmembrane helix</keyword>
<evidence type="ECO:0000256" key="6">
    <source>
        <dbReference type="ARBA" id="ARBA00022801"/>
    </source>
</evidence>
<dbReference type="GO" id="GO:0004222">
    <property type="term" value="F:metalloendopeptidase activity"/>
    <property type="evidence" value="ECO:0007669"/>
    <property type="project" value="InterPro"/>
</dbReference>
<evidence type="ECO:0000256" key="3">
    <source>
        <dbReference type="ARBA" id="ARBA00007931"/>
    </source>
</evidence>
<comment type="caution">
    <text evidence="13">The sequence shown here is derived from an EMBL/GenBank/DDBJ whole genome shotgun (WGS) entry which is preliminary data.</text>
</comment>
<keyword evidence="4 13" id="KW-0645">Protease</keyword>
<sequence length="359" mass="40006">MIWALLAIVITLILVVGVHEAGHALAAKLFGVKIKRIAIGFGKPLLSYHDKSGREWVWALWPLGGYVHLLNSRIEPVPEKDYPSLCFDKKPVWQRCIILMSGALANLFMAWAALTLLFMLGSQQQKPLVQKVFSQSIASQAGLKARDRFVEIAGWKTSSWQEVGMSLVMVLGKKNVPVWVSNEEETLRKVNLDLSQWHYKRKDTLLSALGIEAAPSQLSTYHAVGQSFQMAVRHAFEHILYLLTFFVMMLKQLFTGMIPFSVLLGPLGLFSASITSFLQGTAVFLSFIASLSLAVGFVNLFPIPGLDGGSIVYALLEKIRGKPVSVAVEVLLYRLAFIVFAMLLIQLFMNDLQRYLMSS</sequence>
<dbReference type="PATRIC" id="fig|466.6.peg.413"/>
<dbReference type="InterPro" id="IPR004387">
    <property type="entry name" value="Pept_M50_Zn"/>
</dbReference>
<dbReference type="Gene3D" id="2.30.42.10">
    <property type="match status" value="1"/>
</dbReference>
<feature type="transmembrane region" description="Helical" evidence="11">
    <location>
        <begin position="282"/>
        <end position="303"/>
    </location>
</feature>
<evidence type="ECO:0000256" key="7">
    <source>
        <dbReference type="ARBA" id="ARBA00022833"/>
    </source>
</evidence>
<evidence type="ECO:0000259" key="12">
    <source>
        <dbReference type="Pfam" id="PF02163"/>
    </source>
</evidence>
<keyword evidence="5 11" id="KW-0812">Transmembrane</keyword>
<dbReference type="EMBL" id="LNYL01000009">
    <property type="protein sequence ID" value="KTD31083.1"/>
    <property type="molecule type" value="Genomic_DNA"/>
</dbReference>
<keyword evidence="14" id="KW-1185">Reference proteome</keyword>
<dbReference type="InterPro" id="IPR036034">
    <property type="entry name" value="PDZ_sf"/>
</dbReference>
<dbReference type="GO" id="GO:0016020">
    <property type="term" value="C:membrane"/>
    <property type="evidence" value="ECO:0007669"/>
    <property type="project" value="UniProtKB-SubCell"/>
</dbReference>
<dbReference type="GO" id="GO:0006508">
    <property type="term" value="P:proteolysis"/>
    <property type="evidence" value="ECO:0007669"/>
    <property type="project" value="UniProtKB-KW"/>
</dbReference>
<keyword evidence="9 13" id="KW-0482">Metalloprotease</keyword>
<accession>A0A0W0WFH8</accession>
<proteinExistence type="inferred from homology"/>
<dbReference type="PANTHER" id="PTHR42837">
    <property type="entry name" value="REGULATOR OF SIGMA-E PROTEASE RSEP"/>
    <property type="match status" value="1"/>
</dbReference>
<dbReference type="PANTHER" id="PTHR42837:SF2">
    <property type="entry name" value="MEMBRANE METALLOPROTEASE ARASP2, CHLOROPLASTIC-RELATED"/>
    <property type="match status" value="1"/>
</dbReference>
<dbReference type="SUPFAM" id="SSF50156">
    <property type="entry name" value="PDZ domain-like"/>
    <property type="match status" value="1"/>
</dbReference>
<evidence type="ECO:0000256" key="11">
    <source>
        <dbReference type="SAM" id="Phobius"/>
    </source>
</evidence>
<dbReference type="STRING" id="466.Lmac_0386"/>
<feature type="transmembrane region" description="Helical" evidence="11">
    <location>
        <begin position="324"/>
        <end position="349"/>
    </location>
</feature>
<organism evidence="13 14">
    <name type="scientific">Legionella maceachernii</name>
    <dbReference type="NCBI Taxonomy" id="466"/>
    <lineage>
        <taxon>Bacteria</taxon>
        <taxon>Pseudomonadati</taxon>
        <taxon>Pseudomonadota</taxon>
        <taxon>Gammaproteobacteria</taxon>
        <taxon>Legionellales</taxon>
        <taxon>Legionellaceae</taxon>
        <taxon>Legionella</taxon>
    </lineage>
</organism>
<dbReference type="CDD" id="cd06163">
    <property type="entry name" value="S2P-M50_PDZ_RseP-like"/>
    <property type="match status" value="1"/>
</dbReference>
<comment type="subcellular location">
    <subcellularLocation>
        <location evidence="2">Membrane</location>
        <topology evidence="2">Multi-pass membrane protein</topology>
    </subcellularLocation>
</comment>
<dbReference type="RefSeq" id="WP_058451214.1">
    <property type="nucleotide sequence ID" value="NZ_CAAAIB010000006.1"/>
</dbReference>
<evidence type="ECO:0000256" key="10">
    <source>
        <dbReference type="ARBA" id="ARBA00023136"/>
    </source>
</evidence>
<dbReference type="AlphaFoldDB" id="A0A0W0WFH8"/>
<evidence type="ECO:0000256" key="8">
    <source>
        <dbReference type="ARBA" id="ARBA00022989"/>
    </source>
</evidence>
<dbReference type="InterPro" id="IPR008915">
    <property type="entry name" value="Peptidase_M50"/>
</dbReference>
<reference evidence="13 14" key="1">
    <citation type="submission" date="2015-11" db="EMBL/GenBank/DDBJ databases">
        <title>Genomic analysis of 38 Legionella species identifies large and diverse effector repertoires.</title>
        <authorList>
            <person name="Burstein D."/>
            <person name="Amaro F."/>
            <person name="Zusman T."/>
            <person name="Lifshitz Z."/>
            <person name="Cohen O."/>
            <person name="Gilbert J.A."/>
            <person name="Pupko T."/>
            <person name="Shuman H.A."/>
            <person name="Segal G."/>
        </authorList>
    </citation>
    <scope>NUCLEOTIDE SEQUENCE [LARGE SCALE GENOMIC DNA]</scope>
    <source>
        <strain evidence="13 14">PX-1-G2-E2</strain>
    </source>
</reference>